<comment type="caution">
    <text evidence="1">The sequence shown here is derived from an EMBL/GenBank/DDBJ whole genome shotgun (WGS) entry which is preliminary data.</text>
</comment>
<proteinExistence type="predicted"/>
<dbReference type="CDD" id="cd00637">
    <property type="entry name" value="7tm_classA_rhodopsin-like"/>
    <property type="match status" value="1"/>
</dbReference>
<dbReference type="SUPFAM" id="SSF81321">
    <property type="entry name" value="Family A G protein-coupled receptor-like"/>
    <property type="match status" value="1"/>
</dbReference>
<keyword evidence="2" id="KW-1185">Reference proteome</keyword>
<sequence>MYAVIFSVARQRVHVQHGITQNIIVHYESGAAASVIAKQQQPETPNSPRISRLSTSQDFLLAKTCLLIVFTSFLSHLPNAIVLAIWRKRLDTINVIVHLKVWTHSLVAMNSTLNCLIFFWGNKTLGNEGCKVLKQCFGRNLSEEDTVA</sequence>
<gene>
    <name evidence="1" type="ORF">PACLA_8A010572</name>
</gene>
<reference evidence="1" key="1">
    <citation type="submission" date="2020-04" db="EMBL/GenBank/DDBJ databases">
        <authorList>
            <person name="Alioto T."/>
            <person name="Alioto T."/>
            <person name="Gomez Garrido J."/>
        </authorList>
    </citation>
    <scope>NUCLEOTIDE SEQUENCE</scope>
    <source>
        <strain evidence="1">A484AB</strain>
    </source>
</reference>
<dbReference type="EMBL" id="CACRXK020000065">
    <property type="protein sequence ID" value="CAB3977726.1"/>
    <property type="molecule type" value="Genomic_DNA"/>
</dbReference>
<accession>A0A6S7FPD3</accession>
<dbReference type="Proteomes" id="UP001152795">
    <property type="component" value="Unassembled WGS sequence"/>
</dbReference>
<organism evidence="1 2">
    <name type="scientific">Paramuricea clavata</name>
    <name type="common">Red gorgonian</name>
    <name type="synonym">Violescent sea-whip</name>
    <dbReference type="NCBI Taxonomy" id="317549"/>
    <lineage>
        <taxon>Eukaryota</taxon>
        <taxon>Metazoa</taxon>
        <taxon>Cnidaria</taxon>
        <taxon>Anthozoa</taxon>
        <taxon>Octocorallia</taxon>
        <taxon>Malacalcyonacea</taxon>
        <taxon>Plexauridae</taxon>
        <taxon>Paramuricea</taxon>
    </lineage>
</organism>
<name>A0A6S7FPD3_PARCT</name>
<evidence type="ECO:0000313" key="1">
    <source>
        <dbReference type="EMBL" id="CAB3977726.1"/>
    </source>
</evidence>
<protein>
    <submittedName>
        <fullName evidence="1">Uncharacterized protein</fullName>
    </submittedName>
</protein>
<evidence type="ECO:0000313" key="2">
    <source>
        <dbReference type="Proteomes" id="UP001152795"/>
    </source>
</evidence>
<dbReference type="Gene3D" id="1.20.1070.10">
    <property type="entry name" value="Rhodopsin 7-helix transmembrane proteins"/>
    <property type="match status" value="1"/>
</dbReference>
<dbReference type="AlphaFoldDB" id="A0A6S7FPD3"/>